<accession>A0A183MER2</accession>
<reference evidence="1 2" key="1">
    <citation type="submission" date="2018-11" db="EMBL/GenBank/DDBJ databases">
        <authorList>
            <consortium name="Pathogen Informatics"/>
        </authorList>
    </citation>
    <scope>NUCLEOTIDE SEQUENCE [LARGE SCALE GENOMIC DNA]</scope>
    <source>
        <strain evidence="1 2">Zambia</strain>
    </source>
</reference>
<dbReference type="AlphaFoldDB" id="A0A183MER2"/>
<proteinExistence type="predicted"/>
<keyword evidence="2" id="KW-1185">Reference proteome</keyword>
<name>A0A183MER2_9TREM</name>
<protein>
    <submittedName>
        <fullName evidence="1">Uncharacterized protein</fullName>
    </submittedName>
</protein>
<organism evidence="1 2">
    <name type="scientific">Schistosoma margrebowiei</name>
    <dbReference type="NCBI Taxonomy" id="48269"/>
    <lineage>
        <taxon>Eukaryota</taxon>
        <taxon>Metazoa</taxon>
        <taxon>Spiralia</taxon>
        <taxon>Lophotrochozoa</taxon>
        <taxon>Platyhelminthes</taxon>
        <taxon>Trematoda</taxon>
        <taxon>Digenea</taxon>
        <taxon>Strigeidida</taxon>
        <taxon>Schistosomatoidea</taxon>
        <taxon>Schistosomatidae</taxon>
        <taxon>Schistosoma</taxon>
    </lineage>
</organism>
<evidence type="ECO:0000313" key="2">
    <source>
        <dbReference type="Proteomes" id="UP000277204"/>
    </source>
</evidence>
<sequence length="126" mass="14526">MQLNYLHFTNDLTTLLYSQQQMKEKTTSVAAVDLNIHKGKSKILRYNTTCNNRITLDQGLEDVKTFTCLSGIIDEHRGLDAYVKTRIGKARTTYLQLKNIWNSKQLSVNQHQGQNFHYKCQDSSTV</sequence>
<dbReference type="EMBL" id="UZAI01016791">
    <property type="protein sequence ID" value="VDP16059.1"/>
    <property type="molecule type" value="Genomic_DNA"/>
</dbReference>
<dbReference type="Proteomes" id="UP000277204">
    <property type="component" value="Unassembled WGS sequence"/>
</dbReference>
<gene>
    <name evidence="1" type="ORF">SMRZ_LOCUS14537</name>
</gene>
<evidence type="ECO:0000313" key="1">
    <source>
        <dbReference type="EMBL" id="VDP16059.1"/>
    </source>
</evidence>